<protein>
    <recommendedName>
        <fullName evidence="11">ZF-HD dimerization-type domain-containing protein</fullName>
    </recommendedName>
</protein>
<accession>A0AAV3RT88</accession>
<evidence type="ECO:0000256" key="9">
    <source>
        <dbReference type="ARBA" id="ARBA00023242"/>
    </source>
</evidence>
<keyword evidence="7" id="KW-0371">Homeobox</keyword>
<evidence type="ECO:0000259" key="11">
    <source>
        <dbReference type="PROSITE" id="PS51523"/>
    </source>
</evidence>
<evidence type="ECO:0000256" key="6">
    <source>
        <dbReference type="ARBA" id="ARBA00023125"/>
    </source>
</evidence>
<feature type="region of interest" description="Disordered" evidence="10">
    <location>
        <begin position="213"/>
        <end position="236"/>
    </location>
</feature>
<evidence type="ECO:0000256" key="8">
    <source>
        <dbReference type="ARBA" id="ARBA00023163"/>
    </source>
</evidence>
<comment type="subcellular location">
    <subcellularLocation>
        <location evidence="1">Nucleus</location>
    </subcellularLocation>
</comment>
<feature type="compositionally biased region" description="Low complexity" evidence="10">
    <location>
        <begin position="220"/>
        <end position="236"/>
    </location>
</feature>
<dbReference type="Pfam" id="PF04770">
    <property type="entry name" value="ZF-HD_dimer"/>
    <property type="match status" value="1"/>
</dbReference>
<keyword evidence="4" id="KW-0862">Zinc</keyword>
<dbReference type="AlphaFoldDB" id="A0AAV3RT88"/>
<dbReference type="Gene3D" id="1.10.10.60">
    <property type="entry name" value="Homeodomain-like"/>
    <property type="match status" value="1"/>
</dbReference>
<feature type="domain" description="ZF-HD dimerization-type" evidence="11">
    <location>
        <begin position="57"/>
        <end position="102"/>
    </location>
</feature>
<dbReference type="FunFam" id="1.10.10.60:FF:000257">
    <property type="entry name" value="Zinc-finger homeodomain protein 2"/>
    <property type="match status" value="1"/>
</dbReference>
<dbReference type="NCBIfam" id="TIGR01565">
    <property type="entry name" value="homeo_ZF_HD"/>
    <property type="match status" value="1"/>
</dbReference>
<dbReference type="Proteomes" id="UP001454036">
    <property type="component" value="Unassembled WGS sequence"/>
</dbReference>
<dbReference type="PANTHER" id="PTHR31948:SF72">
    <property type="entry name" value="ZINC-FINGER HOMEODOMAIN PROTEIN 10"/>
    <property type="match status" value="1"/>
</dbReference>
<evidence type="ECO:0000256" key="7">
    <source>
        <dbReference type="ARBA" id="ARBA00023155"/>
    </source>
</evidence>
<dbReference type="NCBIfam" id="TIGR01566">
    <property type="entry name" value="ZF_HD_prot_N"/>
    <property type="match status" value="1"/>
</dbReference>
<keyword evidence="9" id="KW-0539">Nucleus</keyword>
<keyword evidence="2" id="KW-0479">Metal-binding</keyword>
<dbReference type="PANTHER" id="PTHR31948">
    <property type="entry name" value="ZINC-FINGER HOMEODOMAIN PROTEIN 2"/>
    <property type="match status" value="1"/>
</dbReference>
<dbReference type="PROSITE" id="PS51523">
    <property type="entry name" value="ZF_HD_DIMER"/>
    <property type="match status" value="1"/>
</dbReference>
<evidence type="ECO:0000256" key="4">
    <source>
        <dbReference type="ARBA" id="ARBA00022833"/>
    </source>
</evidence>
<dbReference type="GO" id="GO:0005634">
    <property type="term" value="C:nucleus"/>
    <property type="evidence" value="ECO:0007669"/>
    <property type="project" value="UniProtKB-SubCell"/>
</dbReference>
<dbReference type="GO" id="GO:0050793">
    <property type="term" value="P:regulation of developmental process"/>
    <property type="evidence" value="ECO:0007669"/>
    <property type="project" value="TreeGrafter"/>
</dbReference>
<keyword evidence="3" id="KW-0863">Zinc-finger</keyword>
<evidence type="ECO:0000313" key="13">
    <source>
        <dbReference type="Proteomes" id="UP001454036"/>
    </source>
</evidence>
<evidence type="ECO:0000256" key="5">
    <source>
        <dbReference type="ARBA" id="ARBA00023015"/>
    </source>
</evidence>
<dbReference type="InterPro" id="IPR009057">
    <property type="entry name" value="Homeodomain-like_sf"/>
</dbReference>
<sequence>MDLTTPTKSADSESDTPPHVQPINSLSFTNGAIKNHHEDHHHHNHQRPPPPPVVVTYKECLKNHAASIGGHAMDGCLEFMPSSSTSLKCAACGCHRNFHRREPDECCSSPTPISSNNPTTHFLDFKLHHVFHHSRKLSPTTPTALKGENNASGRKRFRTKFTQNQKEKMLCFAEKLNWKMPKNDEYAIVKDFCNEVGLTRGVLKVWMHNNKHTIGRKKSNNNNLSMNNNGSSPSSY</sequence>
<dbReference type="EMBL" id="BAABME010011356">
    <property type="protein sequence ID" value="GAA0183634.1"/>
    <property type="molecule type" value="Genomic_DNA"/>
</dbReference>
<dbReference type="InterPro" id="IPR006455">
    <property type="entry name" value="Homeodomain_ZF_HD"/>
</dbReference>
<keyword evidence="8" id="KW-0804">Transcription</keyword>
<keyword evidence="5" id="KW-0805">Transcription regulation</keyword>
<evidence type="ECO:0000256" key="1">
    <source>
        <dbReference type="ARBA" id="ARBA00004123"/>
    </source>
</evidence>
<feature type="region of interest" description="Disordered" evidence="10">
    <location>
        <begin position="1"/>
        <end position="26"/>
    </location>
</feature>
<organism evidence="12 13">
    <name type="scientific">Lithospermum erythrorhizon</name>
    <name type="common">Purple gromwell</name>
    <name type="synonym">Lithospermum officinale var. erythrorhizon</name>
    <dbReference type="NCBI Taxonomy" id="34254"/>
    <lineage>
        <taxon>Eukaryota</taxon>
        <taxon>Viridiplantae</taxon>
        <taxon>Streptophyta</taxon>
        <taxon>Embryophyta</taxon>
        <taxon>Tracheophyta</taxon>
        <taxon>Spermatophyta</taxon>
        <taxon>Magnoliopsida</taxon>
        <taxon>eudicotyledons</taxon>
        <taxon>Gunneridae</taxon>
        <taxon>Pentapetalae</taxon>
        <taxon>asterids</taxon>
        <taxon>lamiids</taxon>
        <taxon>Boraginales</taxon>
        <taxon>Boraginaceae</taxon>
        <taxon>Boraginoideae</taxon>
        <taxon>Lithospermeae</taxon>
        <taxon>Lithospermum</taxon>
    </lineage>
</organism>
<evidence type="ECO:0000256" key="10">
    <source>
        <dbReference type="SAM" id="MobiDB-lite"/>
    </source>
</evidence>
<comment type="caution">
    <text evidence="12">The sequence shown here is derived from an EMBL/GenBank/DDBJ whole genome shotgun (WGS) entry which is preliminary data.</text>
</comment>
<reference evidence="12 13" key="1">
    <citation type="submission" date="2024-01" db="EMBL/GenBank/DDBJ databases">
        <title>The complete chloroplast genome sequence of Lithospermum erythrorhizon: insights into the phylogenetic relationship among Boraginaceae species and the maternal lineages of purple gromwells.</title>
        <authorList>
            <person name="Okada T."/>
            <person name="Watanabe K."/>
        </authorList>
    </citation>
    <scope>NUCLEOTIDE SEQUENCE [LARGE SCALE GENOMIC DNA]</scope>
</reference>
<evidence type="ECO:0000313" key="12">
    <source>
        <dbReference type="EMBL" id="GAA0183634.1"/>
    </source>
</evidence>
<name>A0AAV3RT88_LITER</name>
<keyword evidence="13" id="KW-1185">Reference proteome</keyword>
<dbReference type="InterPro" id="IPR006456">
    <property type="entry name" value="ZF_HD_homeobox_Cys/His_dimer"/>
</dbReference>
<dbReference type="SUPFAM" id="SSF46689">
    <property type="entry name" value="Homeodomain-like"/>
    <property type="match status" value="1"/>
</dbReference>
<evidence type="ECO:0000256" key="2">
    <source>
        <dbReference type="ARBA" id="ARBA00022723"/>
    </source>
</evidence>
<proteinExistence type="predicted"/>
<keyword evidence="6" id="KW-0238">DNA-binding</keyword>
<evidence type="ECO:0000256" key="3">
    <source>
        <dbReference type="ARBA" id="ARBA00022771"/>
    </source>
</evidence>
<dbReference type="GO" id="GO:0000976">
    <property type="term" value="F:transcription cis-regulatory region binding"/>
    <property type="evidence" value="ECO:0007669"/>
    <property type="project" value="TreeGrafter"/>
</dbReference>
<dbReference type="GO" id="GO:0003700">
    <property type="term" value="F:DNA-binding transcription factor activity"/>
    <property type="evidence" value="ECO:0007669"/>
    <property type="project" value="TreeGrafter"/>
</dbReference>
<dbReference type="GO" id="GO:0008270">
    <property type="term" value="F:zinc ion binding"/>
    <property type="evidence" value="ECO:0007669"/>
    <property type="project" value="UniProtKB-KW"/>
</dbReference>
<gene>
    <name evidence="12" type="ORF">LIER_31012</name>
</gene>